<feature type="transmembrane region" description="Helical" evidence="8">
    <location>
        <begin position="16"/>
        <end position="37"/>
    </location>
</feature>
<evidence type="ECO:0008006" key="11">
    <source>
        <dbReference type="Google" id="ProtNLM"/>
    </source>
</evidence>
<dbReference type="STRING" id="1802410.A3H75_01230"/>
<comment type="subcellular location">
    <subcellularLocation>
        <location evidence="1">Cell membrane</location>
        <topology evidence="1">Multi-pass membrane protein</topology>
    </subcellularLocation>
</comment>
<evidence type="ECO:0000256" key="4">
    <source>
        <dbReference type="ARBA" id="ARBA00022475"/>
    </source>
</evidence>
<organism evidence="9 10">
    <name type="scientific">Candidatus Uhrbacteria bacterium RIFCSPLOWO2_02_FULL_51_9</name>
    <dbReference type="NCBI Taxonomy" id="1802410"/>
    <lineage>
        <taxon>Bacteria</taxon>
        <taxon>Candidatus Uhriibacteriota</taxon>
    </lineage>
</organism>
<comment type="caution">
    <text evidence="9">The sequence shown here is derived from an EMBL/GenBank/DDBJ whole genome shotgun (WGS) entry which is preliminary data.</text>
</comment>
<dbReference type="AlphaFoldDB" id="A0A1F7VHN8"/>
<feature type="transmembrane region" description="Helical" evidence="8">
    <location>
        <begin position="151"/>
        <end position="173"/>
    </location>
</feature>
<evidence type="ECO:0000313" key="10">
    <source>
        <dbReference type="Proteomes" id="UP000176678"/>
    </source>
</evidence>
<dbReference type="InterPro" id="IPR038770">
    <property type="entry name" value="Na+/solute_symporter_sf"/>
</dbReference>
<keyword evidence="5 8" id="KW-0812">Transmembrane</keyword>
<gene>
    <name evidence="9" type="ORF">A3H75_01230</name>
</gene>
<evidence type="ECO:0000256" key="1">
    <source>
        <dbReference type="ARBA" id="ARBA00004651"/>
    </source>
</evidence>
<name>A0A1F7VHN8_9BACT</name>
<evidence type="ECO:0000313" key="9">
    <source>
        <dbReference type="EMBL" id="OGL89477.1"/>
    </source>
</evidence>
<reference evidence="9 10" key="1">
    <citation type="journal article" date="2016" name="Nat. Commun.">
        <title>Thousands of microbial genomes shed light on interconnected biogeochemical processes in an aquifer system.</title>
        <authorList>
            <person name="Anantharaman K."/>
            <person name="Brown C.T."/>
            <person name="Hug L.A."/>
            <person name="Sharon I."/>
            <person name="Castelle C.J."/>
            <person name="Probst A.J."/>
            <person name="Thomas B.C."/>
            <person name="Singh A."/>
            <person name="Wilkins M.J."/>
            <person name="Karaoz U."/>
            <person name="Brodie E.L."/>
            <person name="Williams K.H."/>
            <person name="Hubbard S.S."/>
            <person name="Banfield J.F."/>
        </authorList>
    </citation>
    <scope>NUCLEOTIDE SEQUENCE [LARGE SCALE GENOMIC DNA]</scope>
</reference>
<protein>
    <recommendedName>
        <fullName evidence="11">Transporter</fullName>
    </recommendedName>
</protein>
<dbReference type="Proteomes" id="UP000176678">
    <property type="component" value="Unassembled WGS sequence"/>
</dbReference>
<keyword evidence="7 8" id="KW-0472">Membrane</keyword>
<proteinExistence type="inferred from homology"/>
<feature type="transmembrane region" description="Helical" evidence="8">
    <location>
        <begin position="238"/>
        <end position="257"/>
    </location>
</feature>
<dbReference type="Pfam" id="PF03547">
    <property type="entry name" value="Mem_trans"/>
    <property type="match status" value="1"/>
</dbReference>
<feature type="transmembrane region" description="Helical" evidence="8">
    <location>
        <begin position="49"/>
        <end position="71"/>
    </location>
</feature>
<dbReference type="GO" id="GO:0005886">
    <property type="term" value="C:plasma membrane"/>
    <property type="evidence" value="ECO:0007669"/>
    <property type="project" value="UniProtKB-SubCell"/>
</dbReference>
<evidence type="ECO:0000256" key="6">
    <source>
        <dbReference type="ARBA" id="ARBA00022989"/>
    </source>
</evidence>
<feature type="transmembrane region" description="Helical" evidence="8">
    <location>
        <begin position="179"/>
        <end position="198"/>
    </location>
</feature>
<evidence type="ECO:0000256" key="2">
    <source>
        <dbReference type="ARBA" id="ARBA00010145"/>
    </source>
</evidence>
<evidence type="ECO:0000256" key="7">
    <source>
        <dbReference type="ARBA" id="ARBA00023136"/>
    </source>
</evidence>
<comment type="similarity">
    <text evidence="2">Belongs to the auxin efflux carrier (TC 2.A.69) family.</text>
</comment>
<accession>A0A1F7VHN8</accession>
<evidence type="ECO:0000256" key="5">
    <source>
        <dbReference type="ARBA" id="ARBA00022692"/>
    </source>
</evidence>
<keyword evidence="3" id="KW-0813">Transport</keyword>
<feature type="transmembrane region" description="Helical" evidence="8">
    <location>
        <begin position="269"/>
        <end position="288"/>
    </location>
</feature>
<dbReference type="EMBL" id="MGES01000001">
    <property type="protein sequence ID" value="OGL89477.1"/>
    <property type="molecule type" value="Genomic_DNA"/>
</dbReference>
<dbReference type="GO" id="GO:0055085">
    <property type="term" value="P:transmembrane transport"/>
    <property type="evidence" value="ECO:0007669"/>
    <property type="project" value="InterPro"/>
</dbReference>
<keyword evidence="6 8" id="KW-1133">Transmembrane helix</keyword>
<feature type="transmembrane region" description="Helical" evidence="8">
    <location>
        <begin position="210"/>
        <end position="232"/>
    </location>
</feature>
<dbReference type="PANTHER" id="PTHR36838">
    <property type="entry name" value="AUXIN EFFLUX CARRIER FAMILY PROTEIN"/>
    <property type="match status" value="1"/>
</dbReference>
<dbReference type="PANTHER" id="PTHR36838:SF3">
    <property type="entry name" value="TRANSPORTER AUXIN EFFLUX CARRIER EC FAMILY"/>
    <property type="match status" value="1"/>
</dbReference>
<evidence type="ECO:0000256" key="3">
    <source>
        <dbReference type="ARBA" id="ARBA00022448"/>
    </source>
</evidence>
<dbReference type="InterPro" id="IPR004776">
    <property type="entry name" value="Mem_transp_PIN-like"/>
</dbReference>
<sequence length="289" mass="30466">MAHPFKRLIGSPKDEFWLMLAQLVYRIGVPALVIDMLAKFEWRSEHKWFILGCIVLAIVTLVCTLGIVAPWRFPNPQKATMAGIAGSPNCVFLGLPLIDTVLGNTGMPLAILFGVIAFPVITAGGAAVLSRLDQDGGKSLRKIVRRIALDPVVWGSVVGIVLSFNSIILPEVVGKPLKWLGSIASPLALLIIGARIGFNSLGSMRGAVALVSVIKLGVAPVLALVVAHLLGIEGVARTVFVLLAATPVAATTILLVGEYRGDNQLTANAITVTTVLSLVTLSVAAWMLG</sequence>
<keyword evidence="4" id="KW-1003">Cell membrane</keyword>
<feature type="transmembrane region" description="Helical" evidence="8">
    <location>
        <begin position="109"/>
        <end position="130"/>
    </location>
</feature>
<evidence type="ECO:0000256" key="8">
    <source>
        <dbReference type="SAM" id="Phobius"/>
    </source>
</evidence>
<dbReference type="Gene3D" id="1.20.1530.20">
    <property type="match status" value="1"/>
</dbReference>